<keyword evidence="3" id="KW-1185">Reference proteome</keyword>
<sequence length="133" mass="14609">MEAEARSSRIKARYVFRWKSQATRAQDERLCVLPDSSSRKELVESSSRAQNLPIFLPSCLPFVSALCTLRGTSGSCLHRPSPDGIRELDSPPSSPVAPPEPSPSPPRPDYTSYSEGFSPPCNIYGEVKGFFSC</sequence>
<accession>E2A873</accession>
<organism evidence="3">
    <name type="scientific">Camponotus floridanus</name>
    <name type="common">Florida carpenter ant</name>
    <dbReference type="NCBI Taxonomy" id="104421"/>
    <lineage>
        <taxon>Eukaryota</taxon>
        <taxon>Metazoa</taxon>
        <taxon>Ecdysozoa</taxon>
        <taxon>Arthropoda</taxon>
        <taxon>Hexapoda</taxon>
        <taxon>Insecta</taxon>
        <taxon>Pterygota</taxon>
        <taxon>Neoptera</taxon>
        <taxon>Endopterygota</taxon>
        <taxon>Hymenoptera</taxon>
        <taxon>Apocrita</taxon>
        <taxon>Aculeata</taxon>
        <taxon>Formicoidea</taxon>
        <taxon>Formicidae</taxon>
        <taxon>Formicinae</taxon>
        <taxon>Camponotus</taxon>
    </lineage>
</organism>
<evidence type="ECO:0000256" key="1">
    <source>
        <dbReference type="SAM" id="MobiDB-lite"/>
    </source>
</evidence>
<proteinExistence type="predicted"/>
<dbReference type="Proteomes" id="UP000000311">
    <property type="component" value="Unassembled WGS sequence"/>
</dbReference>
<feature type="compositionally biased region" description="Pro residues" evidence="1">
    <location>
        <begin position="92"/>
        <end position="108"/>
    </location>
</feature>
<reference evidence="2 3" key="1">
    <citation type="journal article" date="2010" name="Science">
        <title>Genomic comparison of the ants Camponotus floridanus and Harpegnathos saltator.</title>
        <authorList>
            <person name="Bonasio R."/>
            <person name="Zhang G."/>
            <person name="Ye C."/>
            <person name="Mutti N.S."/>
            <person name="Fang X."/>
            <person name="Qin N."/>
            <person name="Donahue G."/>
            <person name="Yang P."/>
            <person name="Li Q."/>
            <person name="Li C."/>
            <person name="Zhang P."/>
            <person name="Huang Z."/>
            <person name="Berger S.L."/>
            <person name="Reinberg D."/>
            <person name="Wang J."/>
            <person name="Liebig J."/>
        </authorList>
    </citation>
    <scope>NUCLEOTIDE SEQUENCE [LARGE SCALE GENOMIC DNA]</scope>
    <source>
        <strain evidence="3">C129</strain>
    </source>
</reference>
<gene>
    <name evidence="2" type="ORF">EAG_11168</name>
</gene>
<feature type="region of interest" description="Disordered" evidence="1">
    <location>
        <begin position="78"/>
        <end position="120"/>
    </location>
</feature>
<protein>
    <submittedName>
        <fullName evidence="2">Uncharacterized protein</fullName>
    </submittedName>
</protein>
<feature type="compositionally biased region" description="Basic and acidic residues" evidence="1">
    <location>
        <begin position="80"/>
        <end position="89"/>
    </location>
</feature>
<dbReference type="AlphaFoldDB" id="E2A873"/>
<dbReference type="EMBL" id="GL437497">
    <property type="protein sequence ID" value="EFN70385.1"/>
    <property type="molecule type" value="Genomic_DNA"/>
</dbReference>
<dbReference type="InParanoid" id="E2A873"/>
<evidence type="ECO:0000313" key="3">
    <source>
        <dbReference type="Proteomes" id="UP000000311"/>
    </source>
</evidence>
<name>E2A873_CAMFO</name>
<evidence type="ECO:0000313" key="2">
    <source>
        <dbReference type="EMBL" id="EFN70385.1"/>
    </source>
</evidence>